<sequence>MRLCAGEWVEIRSKEEILGTLDKNGRMEGLPFMPQMFQYCGQRFKIYKRAHKTCDFVYTGSSRWLLNGIHLDLRCDGVAYGGCQHACLLYWKEAWLKRVDEERNSVLEPLILINTSVCTEADVSAGTHTLNELNEVIYTCQGTEIPHFTKPLPWWDIRQYIEDYTSGNASISRLLKGFAYGLFQTIENSGMKLGRPLRWLYDLFEPLWGPYPRRPGKIPQGQPTPFYSLDLQVGELVRVKSYNEILATLNKDGKNRGLQFDAELVPYCGKIFRVKDRVTTFIDEKTRKLVTLKNPSIILEGVYCQSRHSKCRMICPRSILSWWREIWLERVAETTDSVATSVSDKPTINENV</sequence>
<name>V5BEL0_9GAMM</name>
<protein>
    <submittedName>
        <fullName evidence="1">Uncharacterized protein</fullName>
    </submittedName>
</protein>
<evidence type="ECO:0000313" key="1">
    <source>
        <dbReference type="EMBL" id="ESS66174.1"/>
    </source>
</evidence>
<dbReference type="AlphaFoldDB" id="V5BEL0"/>
<keyword evidence="2" id="KW-1185">Reference proteome</keyword>
<proteinExistence type="predicted"/>
<reference evidence="1 2" key="1">
    <citation type="journal article" date="2013" name="Genome Announc.">
        <title>Draft Genome Sequence of the Methanotrophic Gammaproteobacterium Methyloglobulus morosus DSM 22980 Strain KoM1.</title>
        <authorList>
            <person name="Poehlein A."/>
            <person name="Deutzmann J.S."/>
            <person name="Daniel R."/>
            <person name="Simeonova D.D."/>
        </authorList>
    </citation>
    <scope>NUCLEOTIDE SEQUENCE [LARGE SCALE GENOMIC DNA]</scope>
    <source>
        <strain evidence="1 2">KoM1</strain>
    </source>
</reference>
<comment type="caution">
    <text evidence="1">The sequence shown here is derived from an EMBL/GenBank/DDBJ whole genome shotgun (WGS) entry which is preliminary data.</text>
</comment>
<gene>
    <name evidence="1" type="ORF">MGMO_204c00020</name>
</gene>
<evidence type="ECO:0000313" key="2">
    <source>
        <dbReference type="Proteomes" id="UP000017842"/>
    </source>
</evidence>
<dbReference type="Proteomes" id="UP000017842">
    <property type="component" value="Unassembled WGS sequence"/>
</dbReference>
<accession>V5BEL0</accession>
<dbReference type="STRING" id="1116472.MGMO_204c00020"/>
<dbReference type="RefSeq" id="WP_023496615.1">
    <property type="nucleotide sequence ID" value="NZ_AYLO01000176.1"/>
</dbReference>
<dbReference type="OrthoDB" id="164665at2"/>
<dbReference type="PATRIC" id="fig|1116472.3.peg.4047"/>
<organism evidence="1 2">
    <name type="scientific">Methyloglobulus morosus KoM1</name>
    <dbReference type="NCBI Taxonomy" id="1116472"/>
    <lineage>
        <taxon>Bacteria</taxon>
        <taxon>Pseudomonadati</taxon>
        <taxon>Pseudomonadota</taxon>
        <taxon>Gammaproteobacteria</taxon>
        <taxon>Methylococcales</taxon>
        <taxon>Methylococcaceae</taxon>
        <taxon>Methyloglobulus</taxon>
    </lineage>
</organism>
<dbReference type="EMBL" id="AYLO01000176">
    <property type="protein sequence ID" value="ESS66174.1"/>
    <property type="molecule type" value="Genomic_DNA"/>
</dbReference>
<dbReference type="eggNOG" id="ENOG5031H4G">
    <property type="taxonomic scope" value="Bacteria"/>
</dbReference>